<proteinExistence type="predicted"/>
<organism evidence="2 3">
    <name type="scientific">Austropuccinia psidii MF-1</name>
    <dbReference type="NCBI Taxonomy" id="1389203"/>
    <lineage>
        <taxon>Eukaryota</taxon>
        <taxon>Fungi</taxon>
        <taxon>Dikarya</taxon>
        <taxon>Basidiomycota</taxon>
        <taxon>Pucciniomycotina</taxon>
        <taxon>Pucciniomycetes</taxon>
        <taxon>Pucciniales</taxon>
        <taxon>Sphaerophragmiaceae</taxon>
        <taxon>Austropuccinia</taxon>
    </lineage>
</organism>
<evidence type="ECO:0000259" key="1">
    <source>
        <dbReference type="Pfam" id="PF25278"/>
    </source>
</evidence>
<name>A0A9Q3C6P8_9BASI</name>
<feature type="domain" description="DUF7872" evidence="1">
    <location>
        <begin position="299"/>
        <end position="518"/>
    </location>
</feature>
<dbReference type="Proteomes" id="UP000765509">
    <property type="component" value="Unassembled WGS sequence"/>
</dbReference>
<sequence length="518" mass="56225">MLQIKLITFFFLSFESIKFRVNAQKSSNHASQASLESDPCGNNLGNFSLTPELWKASRVDEYLAAHPTARNQSVAQFAASIGVVNFQCGIGMECVIGQICYPAIGKDYLVLYSIQQWNNYMNKFYGVVSSVILMLSDSSASIVSDFIPLGIQTDKSLFGWAIATLVFACLGTFTGPLVPALLPAEIAVSTAVTGANTANTVKTTYEAVSHAAADSKAVSNAIEAKDNADLVAFVKAGPDAKAAHGLPTYALPHTQAEEIQKIMASAGGSTHKAKQRLKRDLLISQKYSNRGGSLQKRGPPNVFAYTKWSFLDVHLSRLRTRLLNFVALTTQIALEAPIYSDKGVAPSILEGSFLVPNPSFEGLVDDMKKLGKIFIISELFVSLGFFATIGQEACKSKGSGGAWAGPNVWSSCDDKGIMRNIIQAKGDKIEKKIRNAQLLYKKYGYTVSDLVDRAATCQAKHGVYGSNNATAPIKESSICAFQLPVCDLTTPKMTEALKSKKKRDRLTKLCREEYHLPI</sequence>
<dbReference type="PANTHER" id="PTHR33339:SF1">
    <property type="entry name" value="LYSM DOMAIN-CONTAINING PROTEIN"/>
    <property type="match status" value="1"/>
</dbReference>
<dbReference type="OrthoDB" id="2497877at2759"/>
<gene>
    <name evidence="2" type="ORF">O181_017949</name>
</gene>
<dbReference type="EMBL" id="AVOT02005108">
    <property type="protein sequence ID" value="MBW0478234.1"/>
    <property type="molecule type" value="Genomic_DNA"/>
</dbReference>
<reference evidence="2" key="1">
    <citation type="submission" date="2021-03" db="EMBL/GenBank/DDBJ databases">
        <title>Draft genome sequence of rust myrtle Austropuccinia psidii MF-1, a brazilian biotype.</title>
        <authorList>
            <person name="Quecine M.C."/>
            <person name="Pachon D.M.R."/>
            <person name="Bonatelli M.L."/>
            <person name="Correr F.H."/>
            <person name="Franceschini L.M."/>
            <person name="Leite T.F."/>
            <person name="Margarido G.R.A."/>
            <person name="Almeida C.A."/>
            <person name="Ferrarezi J.A."/>
            <person name="Labate C.A."/>
        </authorList>
    </citation>
    <scope>NUCLEOTIDE SEQUENCE</scope>
    <source>
        <strain evidence="2">MF-1</strain>
    </source>
</reference>
<evidence type="ECO:0000313" key="3">
    <source>
        <dbReference type="Proteomes" id="UP000765509"/>
    </source>
</evidence>
<protein>
    <recommendedName>
        <fullName evidence="1">DUF7872 domain-containing protein</fullName>
    </recommendedName>
</protein>
<keyword evidence="3" id="KW-1185">Reference proteome</keyword>
<comment type="caution">
    <text evidence="2">The sequence shown here is derived from an EMBL/GenBank/DDBJ whole genome shotgun (WGS) entry which is preliminary data.</text>
</comment>
<accession>A0A9Q3C6P8</accession>
<evidence type="ECO:0000313" key="2">
    <source>
        <dbReference type="EMBL" id="MBW0478234.1"/>
    </source>
</evidence>
<dbReference type="Pfam" id="PF25278">
    <property type="entry name" value="DUF7872"/>
    <property type="match status" value="1"/>
</dbReference>
<dbReference type="AlphaFoldDB" id="A0A9Q3C6P8"/>
<dbReference type="PANTHER" id="PTHR33339">
    <property type="entry name" value="LYSM DOMAIN-CONTAINING PROTEIN"/>
    <property type="match status" value="1"/>
</dbReference>
<dbReference type="InterPro" id="IPR057194">
    <property type="entry name" value="DUF7872"/>
</dbReference>